<name>A0A6A8A9F4_9HYPH</name>
<dbReference type="InterPro" id="IPR050832">
    <property type="entry name" value="Bact_Acetyltransf"/>
</dbReference>
<keyword evidence="2" id="KW-0012">Acyltransferase</keyword>
<organism evidence="4 5">
    <name type="scientific">Endobacterium cereale</name>
    <dbReference type="NCBI Taxonomy" id="2663029"/>
    <lineage>
        <taxon>Bacteria</taxon>
        <taxon>Pseudomonadati</taxon>
        <taxon>Pseudomonadota</taxon>
        <taxon>Alphaproteobacteria</taxon>
        <taxon>Hyphomicrobiales</taxon>
        <taxon>Rhizobiaceae</taxon>
        <taxon>Endobacterium</taxon>
    </lineage>
</organism>
<dbReference type="PROSITE" id="PS51186">
    <property type="entry name" value="GNAT"/>
    <property type="match status" value="1"/>
</dbReference>
<proteinExistence type="predicted"/>
<keyword evidence="5" id="KW-1185">Reference proteome</keyword>
<dbReference type="GO" id="GO:0016747">
    <property type="term" value="F:acyltransferase activity, transferring groups other than amino-acyl groups"/>
    <property type="evidence" value="ECO:0007669"/>
    <property type="project" value="InterPro"/>
</dbReference>
<evidence type="ECO:0000313" key="5">
    <source>
        <dbReference type="Proteomes" id="UP000435138"/>
    </source>
</evidence>
<dbReference type="InterPro" id="IPR016181">
    <property type="entry name" value="Acyl_CoA_acyltransferase"/>
</dbReference>
<evidence type="ECO:0000313" key="4">
    <source>
        <dbReference type="EMBL" id="MQY47349.1"/>
    </source>
</evidence>
<comment type="caution">
    <text evidence="4">The sequence shown here is derived from an EMBL/GenBank/DDBJ whole genome shotgun (WGS) entry which is preliminary data.</text>
</comment>
<dbReference type="PANTHER" id="PTHR43877">
    <property type="entry name" value="AMINOALKYLPHOSPHONATE N-ACETYLTRANSFERASE-RELATED-RELATED"/>
    <property type="match status" value="1"/>
</dbReference>
<feature type="domain" description="N-acetyltransferase" evidence="3">
    <location>
        <begin position="7"/>
        <end position="159"/>
    </location>
</feature>
<dbReference type="Gene3D" id="3.40.630.30">
    <property type="match status" value="1"/>
</dbReference>
<dbReference type="Proteomes" id="UP000435138">
    <property type="component" value="Unassembled WGS sequence"/>
</dbReference>
<dbReference type="SUPFAM" id="SSF55729">
    <property type="entry name" value="Acyl-CoA N-acyltransferases (Nat)"/>
    <property type="match status" value="1"/>
</dbReference>
<dbReference type="CDD" id="cd04301">
    <property type="entry name" value="NAT_SF"/>
    <property type="match status" value="1"/>
</dbReference>
<evidence type="ECO:0000256" key="1">
    <source>
        <dbReference type="ARBA" id="ARBA00022679"/>
    </source>
</evidence>
<evidence type="ECO:0000259" key="3">
    <source>
        <dbReference type="PROSITE" id="PS51186"/>
    </source>
</evidence>
<protein>
    <submittedName>
        <fullName evidence="4">GNAT family N-acetyltransferase</fullName>
    </submittedName>
</protein>
<dbReference type="Pfam" id="PF00583">
    <property type="entry name" value="Acetyltransf_1"/>
    <property type="match status" value="1"/>
</dbReference>
<dbReference type="PANTHER" id="PTHR43877:SF2">
    <property type="entry name" value="AMINOALKYLPHOSPHONATE N-ACETYLTRANSFERASE-RELATED"/>
    <property type="match status" value="1"/>
</dbReference>
<gene>
    <name evidence="4" type="ORF">GAO09_15025</name>
</gene>
<sequence length="166" mass="18487">MKELSQVSIRRAGPPDAILVRDIVRSAYAKWVPVIGREPMPMTVEYAEAIARNRIDLLEAGGMAVGLIETILRDDHLYDDHLYIENIAVRPECHGRGYGRHLLAHAEDIAFSAGQGEIRLLTNAAFAANVVLYEHCGYTVTHTEPFMGGTTLYLKKRLEGRLQESA</sequence>
<dbReference type="RefSeq" id="WP_153354806.1">
    <property type="nucleotide sequence ID" value="NZ_JAYKOO010000001.1"/>
</dbReference>
<dbReference type="AlphaFoldDB" id="A0A6A8A9F4"/>
<dbReference type="InterPro" id="IPR000182">
    <property type="entry name" value="GNAT_dom"/>
</dbReference>
<keyword evidence="1 4" id="KW-0808">Transferase</keyword>
<accession>A0A6A8A9F4</accession>
<dbReference type="EMBL" id="WIXI01000044">
    <property type="protein sequence ID" value="MQY47349.1"/>
    <property type="molecule type" value="Genomic_DNA"/>
</dbReference>
<reference evidence="4 5" key="1">
    <citation type="submission" date="2019-11" db="EMBL/GenBank/DDBJ databases">
        <title>Genome analysis of Rhizobacterium cereale a novel genus and species isolated from maize roots in North Spain.</title>
        <authorList>
            <person name="Menendez E."/>
            <person name="Flores-Felix J.D."/>
            <person name="Ramirez-Bahena M.-H."/>
            <person name="Igual J.M."/>
            <person name="Garcia-Fraile P."/>
            <person name="Peix A."/>
            <person name="Velazquez E."/>
        </authorList>
    </citation>
    <scope>NUCLEOTIDE SEQUENCE [LARGE SCALE GENOMIC DNA]</scope>
    <source>
        <strain evidence="4 5">RZME27</strain>
    </source>
</reference>
<evidence type="ECO:0000256" key="2">
    <source>
        <dbReference type="ARBA" id="ARBA00023315"/>
    </source>
</evidence>